<dbReference type="AlphaFoldDB" id="A0A6J8CAE6"/>
<protein>
    <submittedName>
        <fullName evidence="3">BCL10</fullName>
    </submittedName>
</protein>
<dbReference type="InterPro" id="IPR001315">
    <property type="entry name" value="CARD"/>
</dbReference>
<dbReference type="Proteomes" id="UP000507470">
    <property type="component" value="Unassembled WGS sequence"/>
</dbReference>
<name>A0A6J8CAE6_MYTCO</name>
<feature type="compositionally biased region" description="Basic and acidic residues" evidence="1">
    <location>
        <begin position="258"/>
        <end position="274"/>
    </location>
</feature>
<dbReference type="GO" id="GO:0003713">
    <property type="term" value="F:transcription coactivator activity"/>
    <property type="evidence" value="ECO:0007669"/>
    <property type="project" value="TreeGrafter"/>
</dbReference>
<dbReference type="InterPro" id="IPR011029">
    <property type="entry name" value="DEATH-like_dom_sf"/>
</dbReference>
<dbReference type="GO" id="GO:0019209">
    <property type="term" value="F:kinase activator activity"/>
    <property type="evidence" value="ECO:0007669"/>
    <property type="project" value="TreeGrafter"/>
</dbReference>
<accession>A0A6J8CAE6</accession>
<dbReference type="GO" id="GO:2001238">
    <property type="term" value="P:positive regulation of extrinsic apoptotic signaling pathway"/>
    <property type="evidence" value="ECO:0007669"/>
    <property type="project" value="TreeGrafter"/>
</dbReference>
<dbReference type="OrthoDB" id="5984934at2759"/>
<dbReference type="InterPro" id="IPR033238">
    <property type="entry name" value="BCL10/E10"/>
</dbReference>
<dbReference type="Gene3D" id="1.10.533.10">
    <property type="entry name" value="Death Domain, Fas"/>
    <property type="match status" value="1"/>
</dbReference>
<dbReference type="GO" id="GO:0043422">
    <property type="term" value="F:protein kinase B binding"/>
    <property type="evidence" value="ECO:0007669"/>
    <property type="project" value="TreeGrafter"/>
</dbReference>
<evidence type="ECO:0000313" key="3">
    <source>
        <dbReference type="EMBL" id="CAC5392054.1"/>
    </source>
</evidence>
<feature type="compositionally biased region" description="Basic and acidic residues" evidence="1">
    <location>
        <begin position="179"/>
        <end position="197"/>
    </location>
</feature>
<feature type="region of interest" description="Disordered" evidence="1">
    <location>
        <begin position="254"/>
        <end position="275"/>
    </location>
</feature>
<dbReference type="SMART" id="SM00114">
    <property type="entry name" value="CARD"/>
    <property type="match status" value="1"/>
</dbReference>
<feature type="region of interest" description="Disordered" evidence="1">
    <location>
        <begin position="176"/>
        <end position="197"/>
    </location>
</feature>
<keyword evidence="4" id="KW-1185">Reference proteome</keyword>
<evidence type="ECO:0000259" key="2">
    <source>
        <dbReference type="PROSITE" id="PS50209"/>
    </source>
</evidence>
<evidence type="ECO:0000256" key="1">
    <source>
        <dbReference type="SAM" id="MobiDB-lite"/>
    </source>
</evidence>
<reference evidence="3 4" key="1">
    <citation type="submission" date="2020-06" db="EMBL/GenBank/DDBJ databases">
        <authorList>
            <person name="Li R."/>
            <person name="Bekaert M."/>
        </authorList>
    </citation>
    <scope>NUCLEOTIDE SEQUENCE [LARGE SCALE GENOMIC DNA]</scope>
    <source>
        <strain evidence="4">wild</strain>
    </source>
</reference>
<proteinExistence type="predicted"/>
<dbReference type="GO" id="GO:0032449">
    <property type="term" value="C:CBM complex"/>
    <property type="evidence" value="ECO:0007669"/>
    <property type="project" value="TreeGrafter"/>
</dbReference>
<organism evidence="3 4">
    <name type="scientific">Mytilus coruscus</name>
    <name type="common">Sea mussel</name>
    <dbReference type="NCBI Taxonomy" id="42192"/>
    <lineage>
        <taxon>Eukaryota</taxon>
        <taxon>Metazoa</taxon>
        <taxon>Spiralia</taxon>
        <taxon>Lophotrochozoa</taxon>
        <taxon>Mollusca</taxon>
        <taxon>Bivalvia</taxon>
        <taxon>Autobranchia</taxon>
        <taxon>Pteriomorphia</taxon>
        <taxon>Mytilida</taxon>
        <taxon>Mytiloidea</taxon>
        <taxon>Mytilidae</taxon>
        <taxon>Mytilinae</taxon>
        <taxon>Mytilus</taxon>
    </lineage>
</organism>
<dbReference type="SUPFAM" id="SSF47986">
    <property type="entry name" value="DEATH domain"/>
    <property type="match status" value="1"/>
</dbReference>
<dbReference type="PANTHER" id="PTHR34920">
    <property type="entry name" value="B-CELL LYMPHOMA/LEUKEMIA 10"/>
    <property type="match status" value="1"/>
</dbReference>
<dbReference type="PROSITE" id="PS50209">
    <property type="entry name" value="CARD"/>
    <property type="match status" value="1"/>
</dbReference>
<evidence type="ECO:0000313" key="4">
    <source>
        <dbReference type="Proteomes" id="UP000507470"/>
    </source>
</evidence>
<dbReference type="EMBL" id="CACVKT020004897">
    <property type="protein sequence ID" value="CAC5392054.1"/>
    <property type="molecule type" value="Genomic_DNA"/>
</dbReference>
<sequence length="304" mass="35964">MMPSVEKVEEEEILENAKRYILEEKRSYLCKYINPEDHFDFLRSKFIITKDDSENIKKETTQTSKVGKLLDILLTKGPQAYEMLVLSIQRNKTQTFLVEMLNKEFEKRKNALLALLKDKQCSIEVDLKVDVNTLPKPNRKPQKQCVESLDTSITPVDEKDLDYIWLRGSYLECQNKKSPRNETRGRHHDKECKQHHSDENVDKVFNVTSRRVRERTQLLLQQFQKENYEALKRSGTEEEYTEKQQLLQEIQSLAEEDKEQKEKAQQKDKDEHSTKLIRKRAMEALTPVKISNGRLYSFSVMYLE</sequence>
<dbReference type="Pfam" id="PF00619">
    <property type="entry name" value="CARD"/>
    <property type="match status" value="1"/>
</dbReference>
<feature type="domain" description="CARD" evidence="2">
    <location>
        <begin position="14"/>
        <end position="104"/>
    </location>
</feature>
<dbReference type="GO" id="GO:0006915">
    <property type="term" value="P:apoptotic process"/>
    <property type="evidence" value="ECO:0007669"/>
    <property type="project" value="InterPro"/>
</dbReference>
<gene>
    <name evidence="3" type="ORF">MCOR_27020</name>
</gene>
<dbReference type="PANTHER" id="PTHR34920:SF1">
    <property type="entry name" value="B-CELL LYMPHOMA_LEUKEMIA 10"/>
    <property type="match status" value="1"/>
</dbReference>
<dbReference type="GO" id="GO:0005829">
    <property type="term" value="C:cytosol"/>
    <property type="evidence" value="ECO:0007669"/>
    <property type="project" value="TreeGrafter"/>
</dbReference>
<dbReference type="GO" id="GO:0051059">
    <property type="term" value="F:NF-kappaB binding"/>
    <property type="evidence" value="ECO:0007669"/>
    <property type="project" value="TreeGrafter"/>
</dbReference>
<dbReference type="GO" id="GO:0002250">
    <property type="term" value="P:adaptive immune response"/>
    <property type="evidence" value="ECO:0007669"/>
    <property type="project" value="TreeGrafter"/>
</dbReference>